<dbReference type="EMBL" id="JACYCD010000355">
    <property type="protein sequence ID" value="KAF8695798.1"/>
    <property type="molecule type" value="Genomic_DNA"/>
</dbReference>
<name>A0A8H7HP80_9AGAM</name>
<comment type="caution">
    <text evidence="1">The sequence shown here is derived from an EMBL/GenBank/DDBJ whole genome shotgun (WGS) entry which is preliminary data.</text>
</comment>
<accession>A0A8H7HP80</accession>
<dbReference type="AlphaFoldDB" id="A0A8H7HP80"/>
<evidence type="ECO:0000313" key="1">
    <source>
        <dbReference type="EMBL" id="KAF8695798.1"/>
    </source>
</evidence>
<reference evidence="1" key="1">
    <citation type="submission" date="2020-09" db="EMBL/GenBank/DDBJ databases">
        <title>Comparative genome analyses of four rice-infecting Rhizoctonia solani isolates reveal extensive enrichment of homogalacturonan modification genes.</title>
        <authorList>
            <person name="Lee D.-Y."/>
            <person name="Jeon J."/>
            <person name="Kim K.-T."/>
            <person name="Cheong K."/>
            <person name="Song H."/>
            <person name="Choi G."/>
            <person name="Ko J."/>
            <person name="Opiyo S.O."/>
            <person name="Zuo S."/>
            <person name="Madhav S."/>
            <person name="Lee Y.-H."/>
            <person name="Wang G.-L."/>
        </authorList>
    </citation>
    <scope>NUCLEOTIDE SEQUENCE</scope>
    <source>
        <strain evidence="1">AG1-IA WGL</strain>
    </source>
</reference>
<dbReference type="Proteomes" id="UP000602905">
    <property type="component" value="Unassembled WGS sequence"/>
</dbReference>
<organism evidence="1 2">
    <name type="scientific">Rhizoctonia solani</name>
    <dbReference type="NCBI Taxonomy" id="456999"/>
    <lineage>
        <taxon>Eukaryota</taxon>
        <taxon>Fungi</taxon>
        <taxon>Dikarya</taxon>
        <taxon>Basidiomycota</taxon>
        <taxon>Agaricomycotina</taxon>
        <taxon>Agaricomycetes</taxon>
        <taxon>Cantharellales</taxon>
        <taxon>Ceratobasidiaceae</taxon>
        <taxon>Rhizoctonia</taxon>
    </lineage>
</organism>
<gene>
    <name evidence="1" type="ORF">RHS03_07896</name>
</gene>
<evidence type="ECO:0000313" key="2">
    <source>
        <dbReference type="Proteomes" id="UP000602905"/>
    </source>
</evidence>
<proteinExistence type="predicted"/>
<sequence length="150" mass="16243">MLIELKEIDARIGRGAVSNNGAQASCIVMGVENEVGAAGSDPSIRAVHGKSYAQSRTGLVVSTIMVVYIDGVDLGRNIDTGLPVCVSKGIQEALGLFYKQDLVFEAAKNPKIIFVNNENAAVTGVRFIGFNWCKNHMERRDPFDMDSTLH</sequence>
<feature type="non-terminal residue" evidence="1">
    <location>
        <position position="1"/>
    </location>
</feature>
<protein>
    <submittedName>
        <fullName evidence="1">Uncharacterized protein</fullName>
    </submittedName>
</protein>